<evidence type="ECO:0000313" key="7">
    <source>
        <dbReference type="Proteomes" id="UP000649617"/>
    </source>
</evidence>
<dbReference type="PANTHER" id="PTHR22988">
    <property type="entry name" value="MYOTONIC DYSTROPHY S/T KINASE-RELATED"/>
    <property type="match status" value="1"/>
</dbReference>
<dbReference type="OrthoDB" id="439001at2759"/>
<dbReference type="GO" id="GO:0030246">
    <property type="term" value="F:carbohydrate binding"/>
    <property type="evidence" value="ECO:0007669"/>
    <property type="project" value="InterPro"/>
</dbReference>
<feature type="compositionally biased region" description="Basic and acidic residues" evidence="5">
    <location>
        <begin position="563"/>
        <end position="586"/>
    </location>
</feature>
<dbReference type="GO" id="GO:0004674">
    <property type="term" value="F:protein serine/threonine kinase activity"/>
    <property type="evidence" value="ECO:0007669"/>
    <property type="project" value="UniProtKB-EC"/>
</dbReference>
<reference evidence="6" key="1">
    <citation type="submission" date="2021-02" db="EMBL/GenBank/DDBJ databases">
        <authorList>
            <person name="Dougan E. K."/>
            <person name="Rhodes N."/>
            <person name="Thang M."/>
            <person name="Chan C."/>
        </authorList>
    </citation>
    <scope>NUCLEOTIDE SEQUENCE</scope>
</reference>
<dbReference type="GO" id="GO:0031032">
    <property type="term" value="P:actomyosin structure organization"/>
    <property type="evidence" value="ECO:0007669"/>
    <property type="project" value="TreeGrafter"/>
</dbReference>
<gene>
    <name evidence="6" type="ORF">SPIL2461_LOCUS5596</name>
</gene>
<dbReference type="InterPro" id="IPR036514">
    <property type="entry name" value="SGNH_hydro_sf"/>
</dbReference>
<dbReference type="InterPro" id="IPR014903">
    <property type="entry name" value="DUF1796"/>
</dbReference>
<dbReference type="InterPro" id="IPR013784">
    <property type="entry name" value="Carb-bd-like_fold"/>
</dbReference>
<dbReference type="Pfam" id="PF08795">
    <property type="entry name" value="DUF1796"/>
    <property type="match status" value="1"/>
</dbReference>
<dbReference type="GO" id="GO:0005856">
    <property type="term" value="C:cytoskeleton"/>
    <property type="evidence" value="ECO:0007669"/>
    <property type="project" value="TreeGrafter"/>
</dbReference>
<organism evidence="6 7">
    <name type="scientific">Symbiodinium pilosum</name>
    <name type="common">Dinoflagellate</name>
    <dbReference type="NCBI Taxonomy" id="2952"/>
    <lineage>
        <taxon>Eukaryota</taxon>
        <taxon>Sar</taxon>
        <taxon>Alveolata</taxon>
        <taxon>Dinophyceae</taxon>
        <taxon>Suessiales</taxon>
        <taxon>Symbiodiniaceae</taxon>
        <taxon>Symbiodinium</taxon>
    </lineage>
</organism>
<evidence type="ECO:0000256" key="1">
    <source>
        <dbReference type="ARBA" id="ARBA00022553"/>
    </source>
</evidence>
<evidence type="ECO:0000256" key="4">
    <source>
        <dbReference type="SAM" id="Coils"/>
    </source>
</evidence>
<keyword evidence="1" id="KW-0597">Phosphoprotein</keyword>
<keyword evidence="7" id="KW-1185">Reference proteome</keyword>
<proteinExistence type="predicted"/>
<evidence type="ECO:0000256" key="3">
    <source>
        <dbReference type="ARBA" id="ARBA00048679"/>
    </source>
</evidence>
<sequence length="1356" mass="151240">MTQKLEEEQTADEEQKQKFECWCKQNNDDKSELGPKIDRLGTQIRTSNIELNKAKATMEKADAIRKQQLEAFKEDEASLLASVDQASKAITALNSSASAEMKAAYAANAGSSLLQMPPAELKALTTGLRQVMENRGALVYSKLSSADRVAIDDFIRDPFKVVKGNAFLQRDDPTSTSSSIVGILKTMLDDFNEDLQKEVTEEKENDRSYKALIAAKTSEKKVLKEQIVKKTQEKSDAESLLETSKQDIKTTTKAIAADVKFQAAVENRCTKSDDKFKERMQSRMQEMTAVSKTIQVLRSEESRDLFGKTVSFLQQSAHARRVERSAAKAGAFLLEQGRRLGVQRLITVGLQSRIDSFTKVKAAIEEMITALKKEQEDEIKHKEMCVDDLDQNKINTEEKQGVKTRAEDKITALKKKVSECEAQIASLNAEIAEMQKQVQIAGQSRQKENVKFQTEADDQRQTQVVLKKAVKFLEDFYRSSERASLAQITAHRADEVQPEDVGGPEGFQDYKKNAGGAGAMGLIETIIADSAKLEAEAVQAEQEAQSAYESFVAETAENIKAKTAEIDSKTKEKVRGKPDPSDHVQEEATPDYPLWRSVPIELGKGLEYKYVRLKGDGEAVWEFDGHNRCVSPDVITTSSVVDDGDFGGALDEAFCYPKALAEKVDRGSSFNLPDGNGMQLVVIGDDSGAGHGAKGYNGWAAQLGKLLNQQYGYGYCNAAEIGSCVQETLKKGLSNLLPKPIPQVVVFAFSMELRWLATCPEWDRQTIYDNTMKAFAALAAEAWDMGIMPVFAGLTPNSGFEKQQAKLLRDADNEMKRMGVPVLDWLHVISRGGDNFGTWAEGLAHSAIHPNTSGHERMFSAIDISIFQPQKVKELLQRREADLKDVARTCFEDGRGMVISYHAKQKELIVENNTDDQYELNPGWGDMQAGLSAAFREAPWSLQRGLYLSHGSENAIFSIYLGESGTLQSIGQLPPRSVARLRHLGRCLERLPPTSQVLFRDDNLQVVKTETGSLQLFNQAASEYNVHPMWYDVRQATKTMEHGVYEDVSGQAFRTAIISCHGLQSRVKVPARSAVELQRVGDLQSIKQVAVLPLGDRCSTRMLLHKIEYDGPCYPFDLTRTTSLGDVVDMVATGFSDMWNPDQLYYDGELGRVFHRKWSGLSFAHEVEYENGEDPIGNFAPIIERMRKRYSGRAARFDWACKNADHVLFVRTGVASRGEVCNLQSRMLEKYPGLEARLLLISEQDTSEFSGLKDFIHVRESFDPDRMYEDMNYWINCAHRFRGILDSVGVTARTLYWCPNDLKEAEKERQESSKGGQTQPAGDLAAPKLTSEVAKFSHANLYELHQEQVTPEAIGA</sequence>
<dbReference type="SUPFAM" id="SSF49452">
    <property type="entry name" value="Starch-binding domain-like"/>
    <property type="match status" value="1"/>
</dbReference>
<evidence type="ECO:0000256" key="2">
    <source>
        <dbReference type="ARBA" id="ARBA00047899"/>
    </source>
</evidence>
<dbReference type="InterPro" id="IPR050839">
    <property type="entry name" value="Rho-assoc_Ser/Thr_Kinase"/>
</dbReference>
<evidence type="ECO:0000256" key="5">
    <source>
        <dbReference type="SAM" id="MobiDB-lite"/>
    </source>
</evidence>
<comment type="caution">
    <text evidence="6">The sequence shown here is derived from an EMBL/GenBank/DDBJ whole genome shotgun (WGS) entry which is preliminary data.</text>
</comment>
<evidence type="ECO:0000313" key="6">
    <source>
        <dbReference type="EMBL" id="CAE7263289.1"/>
    </source>
</evidence>
<feature type="coiled-coil region" evidence="4">
    <location>
        <begin position="213"/>
        <end position="240"/>
    </location>
</feature>
<feature type="coiled-coil region" evidence="4">
    <location>
        <begin position="372"/>
        <end position="444"/>
    </location>
</feature>
<dbReference type="Gene3D" id="3.40.50.1110">
    <property type="entry name" value="SGNH hydrolase"/>
    <property type="match status" value="1"/>
</dbReference>
<name>A0A812MHQ5_SYMPI</name>
<feature type="region of interest" description="Disordered" evidence="5">
    <location>
        <begin position="563"/>
        <end position="588"/>
    </location>
</feature>
<dbReference type="PANTHER" id="PTHR22988:SF71">
    <property type="entry name" value="CITRON RHO-INTERACTING KINASE"/>
    <property type="match status" value="1"/>
</dbReference>
<comment type="catalytic activity">
    <reaction evidence="3">
        <text>L-seryl-[protein] + ATP = O-phospho-L-seryl-[protein] + ADP + H(+)</text>
        <dbReference type="Rhea" id="RHEA:17989"/>
        <dbReference type="Rhea" id="RHEA-COMP:9863"/>
        <dbReference type="Rhea" id="RHEA-COMP:11604"/>
        <dbReference type="ChEBI" id="CHEBI:15378"/>
        <dbReference type="ChEBI" id="CHEBI:29999"/>
        <dbReference type="ChEBI" id="CHEBI:30616"/>
        <dbReference type="ChEBI" id="CHEBI:83421"/>
        <dbReference type="ChEBI" id="CHEBI:456216"/>
        <dbReference type="EC" id="2.7.11.1"/>
    </reaction>
</comment>
<dbReference type="GO" id="GO:0005737">
    <property type="term" value="C:cytoplasm"/>
    <property type="evidence" value="ECO:0007669"/>
    <property type="project" value="TreeGrafter"/>
</dbReference>
<dbReference type="CDD" id="cd00229">
    <property type="entry name" value="SGNH_hydrolase"/>
    <property type="match status" value="1"/>
</dbReference>
<dbReference type="EMBL" id="CAJNIZ010008002">
    <property type="protein sequence ID" value="CAE7263289.1"/>
    <property type="molecule type" value="Genomic_DNA"/>
</dbReference>
<accession>A0A812MHQ5</accession>
<dbReference type="Proteomes" id="UP000649617">
    <property type="component" value="Unassembled WGS sequence"/>
</dbReference>
<dbReference type="SUPFAM" id="SSF52266">
    <property type="entry name" value="SGNH hydrolase"/>
    <property type="match status" value="1"/>
</dbReference>
<keyword evidence="4" id="KW-0175">Coiled coil</keyword>
<comment type="catalytic activity">
    <reaction evidence="2">
        <text>L-threonyl-[protein] + ATP = O-phospho-L-threonyl-[protein] + ADP + H(+)</text>
        <dbReference type="Rhea" id="RHEA:46608"/>
        <dbReference type="Rhea" id="RHEA-COMP:11060"/>
        <dbReference type="Rhea" id="RHEA-COMP:11605"/>
        <dbReference type="ChEBI" id="CHEBI:15378"/>
        <dbReference type="ChEBI" id="CHEBI:30013"/>
        <dbReference type="ChEBI" id="CHEBI:30616"/>
        <dbReference type="ChEBI" id="CHEBI:61977"/>
        <dbReference type="ChEBI" id="CHEBI:456216"/>
        <dbReference type="EC" id="2.7.11.1"/>
    </reaction>
</comment>
<protein>
    <submittedName>
        <fullName evidence="6">Uncharacterized protein</fullName>
    </submittedName>
</protein>